<organism evidence="2 3">
    <name type="scientific">Ilex paraguariensis</name>
    <name type="common">yerba mate</name>
    <dbReference type="NCBI Taxonomy" id="185542"/>
    <lineage>
        <taxon>Eukaryota</taxon>
        <taxon>Viridiplantae</taxon>
        <taxon>Streptophyta</taxon>
        <taxon>Embryophyta</taxon>
        <taxon>Tracheophyta</taxon>
        <taxon>Spermatophyta</taxon>
        <taxon>Magnoliopsida</taxon>
        <taxon>eudicotyledons</taxon>
        <taxon>Gunneridae</taxon>
        <taxon>Pentapetalae</taxon>
        <taxon>asterids</taxon>
        <taxon>campanulids</taxon>
        <taxon>Aquifoliales</taxon>
        <taxon>Aquifoliaceae</taxon>
        <taxon>Ilex</taxon>
    </lineage>
</organism>
<comment type="caution">
    <text evidence="2">The sequence shown here is derived from an EMBL/GenBank/DDBJ whole genome shotgun (WGS) entry which is preliminary data.</text>
</comment>
<sequence length="168" mass="17740">MSMETMERRKKGAPSNSTWEVSSKEKGGKSRLRNNGVVGIAGGCHSGMGDVRGLCGASLAMGEMLKERGNALRGTNDTLGCGSRDDGRDVGDAGLGSAIVLGDASQGADELRCNKRDDVQSRLSDLGGHVGARRGDTLGMFDKIKIEERAGVLLNFVAYILNFSLQFS</sequence>
<keyword evidence="3" id="KW-1185">Reference proteome</keyword>
<proteinExistence type="predicted"/>
<dbReference type="Proteomes" id="UP001642360">
    <property type="component" value="Unassembled WGS sequence"/>
</dbReference>
<feature type="region of interest" description="Disordered" evidence="1">
    <location>
        <begin position="1"/>
        <end position="35"/>
    </location>
</feature>
<dbReference type="EMBL" id="CAUOFW020002222">
    <property type="protein sequence ID" value="CAK9152146.1"/>
    <property type="molecule type" value="Genomic_DNA"/>
</dbReference>
<gene>
    <name evidence="2" type="ORF">ILEXP_LOCUS20345</name>
</gene>
<evidence type="ECO:0000313" key="3">
    <source>
        <dbReference type="Proteomes" id="UP001642360"/>
    </source>
</evidence>
<dbReference type="AlphaFoldDB" id="A0ABC8S4K4"/>
<accession>A0ABC8S4K4</accession>
<evidence type="ECO:0000256" key="1">
    <source>
        <dbReference type="SAM" id="MobiDB-lite"/>
    </source>
</evidence>
<evidence type="ECO:0000313" key="2">
    <source>
        <dbReference type="EMBL" id="CAK9152146.1"/>
    </source>
</evidence>
<protein>
    <submittedName>
        <fullName evidence="2">Uncharacterized protein</fullName>
    </submittedName>
</protein>
<name>A0ABC8S4K4_9AQUA</name>
<reference evidence="2 3" key="1">
    <citation type="submission" date="2024-02" db="EMBL/GenBank/DDBJ databases">
        <authorList>
            <person name="Vignale AGUSTIN F."/>
            <person name="Sosa J E."/>
            <person name="Modenutti C."/>
        </authorList>
    </citation>
    <scope>NUCLEOTIDE SEQUENCE [LARGE SCALE GENOMIC DNA]</scope>
</reference>